<dbReference type="EMBL" id="SGPJ01000111">
    <property type="protein sequence ID" value="THG98604.1"/>
    <property type="molecule type" value="Genomic_DNA"/>
</dbReference>
<gene>
    <name evidence="3" type="ORF">EW026_g3606</name>
</gene>
<protein>
    <recommendedName>
        <fullName evidence="2">DUF7605 domain-containing protein</fullName>
    </recommendedName>
</protein>
<dbReference type="AlphaFoldDB" id="A0A4S4KJM5"/>
<dbReference type="Gene3D" id="3.40.50.300">
    <property type="entry name" value="P-loop containing nucleotide triphosphate hydrolases"/>
    <property type="match status" value="1"/>
</dbReference>
<evidence type="ECO:0000259" key="2">
    <source>
        <dbReference type="Pfam" id="PF24564"/>
    </source>
</evidence>
<dbReference type="Pfam" id="PF24564">
    <property type="entry name" value="DUF7605"/>
    <property type="match status" value="1"/>
</dbReference>
<feature type="domain" description="DUF7605" evidence="2">
    <location>
        <begin position="421"/>
        <end position="571"/>
    </location>
</feature>
<organism evidence="3 4">
    <name type="scientific">Hermanssonia centrifuga</name>
    <dbReference type="NCBI Taxonomy" id="98765"/>
    <lineage>
        <taxon>Eukaryota</taxon>
        <taxon>Fungi</taxon>
        <taxon>Dikarya</taxon>
        <taxon>Basidiomycota</taxon>
        <taxon>Agaricomycotina</taxon>
        <taxon>Agaricomycetes</taxon>
        <taxon>Polyporales</taxon>
        <taxon>Meruliaceae</taxon>
        <taxon>Hermanssonia</taxon>
    </lineage>
</organism>
<reference evidence="3 4" key="1">
    <citation type="submission" date="2019-02" db="EMBL/GenBank/DDBJ databases">
        <title>Genome sequencing of the rare red list fungi Phlebia centrifuga.</title>
        <authorList>
            <person name="Buettner E."/>
            <person name="Kellner H."/>
        </authorList>
    </citation>
    <scope>NUCLEOTIDE SEQUENCE [LARGE SCALE GENOMIC DNA]</scope>
    <source>
        <strain evidence="3 4">DSM 108282</strain>
    </source>
</reference>
<evidence type="ECO:0000313" key="4">
    <source>
        <dbReference type="Proteomes" id="UP000309038"/>
    </source>
</evidence>
<dbReference type="InterPro" id="IPR056024">
    <property type="entry name" value="DUF7605"/>
</dbReference>
<dbReference type="SUPFAM" id="SSF52540">
    <property type="entry name" value="P-loop containing nucleoside triphosphate hydrolases"/>
    <property type="match status" value="1"/>
</dbReference>
<dbReference type="PANTHER" id="PTHR36681:SF3">
    <property type="entry name" value="NUCLEAR GTPASE, GERMINAL CENTER-ASSOCIATED, TANDEM DUPLICATE 3"/>
    <property type="match status" value="1"/>
</dbReference>
<dbReference type="InterPro" id="IPR027417">
    <property type="entry name" value="P-loop_NTPase"/>
</dbReference>
<evidence type="ECO:0000256" key="1">
    <source>
        <dbReference type="SAM" id="MobiDB-lite"/>
    </source>
</evidence>
<sequence length="650" mass="72384">MEAAADSGRDMWRSVSFFVQSTGSGKSSLINALLDAEIVPTSGLSASEVQLISLDDWKKDIELSLADLGQEEDEIRDVLDDDSEAAVKAVAKISAVYPGVTNMSTEGIKQLTVENLLASNSNVVELLENFTKHFEAVDAADFRLQVHPYLTSDIGSGSRGADLDGVEGRNRESMLWPLVTKVQIRCSSPILSTGLVVVDLPGEADANLARRDVGKKYKKKCNHMGIVTHAVRAKDDGTAHQLMGSALKSQLKMGDLALQIDVTKCDDISVAETVRSLRLQNDDRYRQLKKTLQEALSSQNHSGATIGVPTCVHTELEPSISSGSKRKHDFADEDPSVLKKSKPDRRSILNTADSTTETELRFDETIYPRLKKEFCKAVDLAASDVDEWFQSRLRTITTRAAQRAEKAVPRALEAFLEGIRWWSTINAILRRDGEYCEHNINEVLLEPYLRCLASSYISIFEKDLFKTLKKDVLAVVNSLLQDVEHSVAECTSIKEDTIWRCSIARRLTQDCLVAVGDAVEDILDAKRQEVSSTLEPQIQSKMRPAYVQALEEKGRGSFNRKKVILQDFVKNHLHDLYRGNAEVFFEGFANAADLIKDMLEERLDLLAEELETTLTNGWQSPRSDPGEQEREAGLRTLLESSQRYALTMLS</sequence>
<name>A0A4S4KJM5_9APHY</name>
<comment type="caution">
    <text evidence="3">The sequence shown here is derived from an EMBL/GenBank/DDBJ whole genome shotgun (WGS) entry which is preliminary data.</text>
</comment>
<keyword evidence="4" id="KW-1185">Reference proteome</keyword>
<accession>A0A4S4KJM5</accession>
<feature type="region of interest" description="Disordered" evidence="1">
    <location>
        <begin position="317"/>
        <end position="352"/>
    </location>
</feature>
<proteinExistence type="predicted"/>
<dbReference type="Proteomes" id="UP000309038">
    <property type="component" value="Unassembled WGS sequence"/>
</dbReference>
<dbReference type="PANTHER" id="PTHR36681">
    <property type="entry name" value="NUCLEAR GTPASE, GERMINAL CENTER-ASSOCIATED, TANDEM DUPLICATE 3"/>
    <property type="match status" value="1"/>
</dbReference>
<evidence type="ECO:0000313" key="3">
    <source>
        <dbReference type="EMBL" id="THG98604.1"/>
    </source>
</evidence>